<dbReference type="SMART" id="SM00110">
    <property type="entry name" value="C1Q"/>
    <property type="match status" value="1"/>
</dbReference>
<dbReference type="InterPro" id="IPR008983">
    <property type="entry name" value="Tumour_necrosis_fac-like_dom"/>
</dbReference>
<dbReference type="Pfam" id="PF00386">
    <property type="entry name" value="C1q"/>
    <property type="match status" value="1"/>
</dbReference>
<evidence type="ECO:0000256" key="3">
    <source>
        <dbReference type="ARBA" id="ARBA00022729"/>
    </source>
</evidence>
<dbReference type="PROSITE" id="PS50871">
    <property type="entry name" value="C1Q"/>
    <property type="match status" value="1"/>
</dbReference>
<dbReference type="PRINTS" id="PR00007">
    <property type="entry name" value="COMPLEMNTC1Q"/>
</dbReference>
<name>A0AAN9G4U7_9CAEN</name>
<organism evidence="5 6">
    <name type="scientific">Littorina saxatilis</name>
    <dbReference type="NCBI Taxonomy" id="31220"/>
    <lineage>
        <taxon>Eukaryota</taxon>
        <taxon>Metazoa</taxon>
        <taxon>Spiralia</taxon>
        <taxon>Lophotrochozoa</taxon>
        <taxon>Mollusca</taxon>
        <taxon>Gastropoda</taxon>
        <taxon>Caenogastropoda</taxon>
        <taxon>Littorinimorpha</taxon>
        <taxon>Littorinoidea</taxon>
        <taxon>Littorinidae</taxon>
        <taxon>Littorina</taxon>
    </lineage>
</organism>
<dbReference type="AlphaFoldDB" id="A0AAN9G4U7"/>
<dbReference type="GO" id="GO:0005576">
    <property type="term" value="C:extracellular region"/>
    <property type="evidence" value="ECO:0007669"/>
    <property type="project" value="UniProtKB-SubCell"/>
</dbReference>
<evidence type="ECO:0000256" key="2">
    <source>
        <dbReference type="ARBA" id="ARBA00022525"/>
    </source>
</evidence>
<evidence type="ECO:0000313" key="5">
    <source>
        <dbReference type="EMBL" id="KAK7094879.1"/>
    </source>
</evidence>
<dbReference type="Proteomes" id="UP001374579">
    <property type="component" value="Unassembled WGS sequence"/>
</dbReference>
<dbReference type="SUPFAM" id="SSF49842">
    <property type="entry name" value="TNF-like"/>
    <property type="match status" value="1"/>
</dbReference>
<comment type="caution">
    <text evidence="5">The sequence shown here is derived from an EMBL/GenBank/DDBJ whole genome shotgun (WGS) entry which is preliminary data.</text>
</comment>
<evidence type="ECO:0000313" key="6">
    <source>
        <dbReference type="Proteomes" id="UP001374579"/>
    </source>
</evidence>
<dbReference type="Gene3D" id="2.60.120.40">
    <property type="match status" value="1"/>
</dbReference>
<keyword evidence="2" id="KW-0964">Secreted</keyword>
<sequence>MLPPFLPSASLEKTVAFYAGNSNDKIPTALSGTVILDTAFTNVGNGYDTSTGVFTAPVSGLYDFQAVFMQREFSGNDIYAAIYINERAVAGGVADGNGAWDQASIRAIVHVTAGQKVALKNKSNRAVNFYGHEYTRFSGFLIKAD</sequence>
<dbReference type="InterPro" id="IPR001073">
    <property type="entry name" value="C1q_dom"/>
</dbReference>
<evidence type="ECO:0000256" key="1">
    <source>
        <dbReference type="ARBA" id="ARBA00004613"/>
    </source>
</evidence>
<gene>
    <name evidence="5" type="ORF">V1264_006368</name>
</gene>
<dbReference type="InterPro" id="IPR050822">
    <property type="entry name" value="Cerebellin_Synaptic_Org"/>
</dbReference>
<proteinExistence type="predicted"/>
<dbReference type="EMBL" id="JBAMIC010000018">
    <property type="protein sequence ID" value="KAK7094879.1"/>
    <property type="molecule type" value="Genomic_DNA"/>
</dbReference>
<comment type="subcellular location">
    <subcellularLocation>
        <location evidence="1">Secreted</location>
    </subcellularLocation>
</comment>
<keyword evidence="6" id="KW-1185">Reference proteome</keyword>
<feature type="domain" description="C1q" evidence="4">
    <location>
        <begin position="10"/>
        <end position="145"/>
    </location>
</feature>
<protein>
    <recommendedName>
        <fullName evidence="4">C1q domain-containing protein</fullName>
    </recommendedName>
</protein>
<dbReference type="PANTHER" id="PTHR22923">
    <property type="entry name" value="CEREBELLIN-RELATED"/>
    <property type="match status" value="1"/>
</dbReference>
<reference evidence="5 6" key="1">
    <citation type="submission" date="2024-02" db="EMBL/GenBank/DDBJ databases">
        <title>Chromosome-scale genome assembly of the rough periwinkle Littorina saxatilis.</title>
        <authorList>
            <person name="De Jode A."/>
            <person name="Faria R."/>
            <person name="Formenti G."/>
            <person name="Sims Y."/>
            <person name="Smith T.P."/>
            <person name="Tracey A."/>
            <person name="Wood J.M.D."/>
            <person name="Zagrodzka Z.B."/>
            <person name="Johannesson K."/>
            <person name="Butlin R.K."/>
            <person name="Leder E.H."/>
        </authorList>
    </citation>
    <scope>NUCLEOTIDE SEQUENCE [LARGE SCALE GENOMIC DNA]</scope>
    <source>
        <strain evidence="5">Snail1</strain>
        <tissue evidence="5">Muscle</tissue>
    </source>
</reference>
<keyword evidence="3" id="KW-0732">Signal</keyword>
<evidence type="ECO:0000259" key="4">
    <source>
        <dbReference type="PROSITE" id="PS50871"/>
    </source>
</evidence>
<accession>A0AAN9G4U7</accession>
<dbReference type="PANTHER" id="PTHR22923:SF116">
    <property type="entry name" value="C1Q DOMAIN-CONTAINING PROTEIN"/>
    <property type="match status" value="1"/>
</dbReference>